<dbReference type="EMBL" id="JBCFQK010000046">
    <property type="protein sequence ID" value="MFA9195960.1"/>
    <property type="molecule type" value="Genomic_DNA"/>
</dbReference>
<evidence type="ECO:0000313" key="1">
    <source>
        <dbReference type="EMBL" id="MFA9195960.1"/>
    </source>
</evidence>
<protein>
    <recommendedName>
        <fullName evidence="3">Restriction endonuclease type IV Mrr domain-containing protein</fullName>
    </recommendedName>
</protein>
<proteinExistence type="predicted"/>
<organism evidence="1 2">
    <name type="scientific">Flavobacterium magnesitis</name>
    <dbReference type="NCBI Taxonomy" id="3138077"/>
    <lineage>
        <taxon>Bacteria</taxon>
        <taxon>Pseudomonadati</taxon>
        <taxon>Bacteroidota</taxon>
        <taxon>Flavobacteriia</taxon>
        <taxon>Flavobacteriales</taxon>
        <taxon>Flavobacteriaceae</taxon>
        <taxon>Flavobacterium</taxon>
    </lineage>
</organism>
<reference evidence="1 2" key="1">
    <citation type="submission" date="2024-04" db="EMBL/GenBank/DDBJ databases">
        <title>New Clade of Flavobacterium.</title>
        <authorList>
            <person name="Matos L."/>
            <person name="Proenca D.N."/>
            <person name="Fransisco R.M."/>
            <person name="Chung A.P."/>
            <person name="Maccario L."/>
            <person name="Sorensen S.J."/>
            <person name="Morais P.V."/>
        </authorList>
    </citation>
    <scope>NUCLEOTIDE SEQUENCE [LARGE SCALE GENOMIC DNA]</scope>
    <source>
        <strain evidence="1 2">FBOR7N2.3</strain>
    </source>
</reference>
<name>A0ABV4TPU3_9FLAO</name>
<keyword evidence="2" id="KW-1185">Reference proteome</keyword>
<comment type="caution">
    <text evidence="1">The sequence shown here is derived from an EMBL/GenBank/DDBJ whole genome shotgun (WGS) entry which is preliminary data.</text>
</comment>
<gene>
    <name evidence="1" type="ORF">AAGV33_16265</name>
</gene>
<dbReference type="Proteomes" id="UP001574170">
    <property type="component" value="Unassembled WGS sequence"/>
</dbReference>
<evidence type="ECO:0008006" key="3">
    <source>
        <dbReference type="Google" id="ProtNLM"/>
    </source>
</evidence>
<accession>A0ABV4TPU3</accession>
<feature type="non-terminal residue" evidence="1">
    <location>
        <position position="135"/>
    </location>
</feature>
<evidence type="ECO:0000313" key="2">
    <source>
        <dbReference type="Proteomes" id="UP001574170"/>
    </source>
</evidence>
<dbReference type="RefSeq" id="WP_373393432.1">
    <property type="nucleotide sequence ID" value="NZ_JBCFQK010000046.1"/>
</dbReference>
<sequence>MGAIFALKGYRTQFLYSLHKILSEYNKGYIFQPEGKFEDLDILDINNSYIEIIQIKNKLNPLIYSDLVSKKTSFFQRASNVLNHSPNVIVKLVSFNGISDEVTNKEKLQKKLTKSGLKKDDIDKIIQNFTFEIVN</sequence>